<evidence type="ECO:0000313" key="2">
    <source>
        <dbReference type="EMBL" id="GEN33677.1"/>
    </source>
</evidence>
<dbReference type="SUPFAM" id="SSF54292">
    <property type="entry name" value="2Fe-2S ferredoxin-like"/>
    <property type="match status" value="1"/>
</dbReference>
<dbReference type="Gene3D" id="3.10.20.30">
    <property type="match status" value="1"/>
</dbReference>
<dbReference type="RefSeq" id="WP_170230156.1">
    <property type="nucleotide sequence ID" value="NZ_BJXX01000050.1"/>
</dbReference>
<keyword evidence="3" id="KW-1185">Reference proteome</keyword>
<dbReference type="GO" id="GO:0051536">
    <property type="term" value="F:iron-sulfur cluster binding"/>
    <property type="evidence" value="ECO:0007669"/>
    <property type="project" value="InterPro"/>
</dbReference>
<dbReference type="CDD" id="cd00207">
    <property type="entry name" value="fer2"/>
    <property type="match status" value="1"/>
</dbReference>
<name>A0A511V451_9BACL</name>
<evidence type="ECO:0000259" key="1">
    <source>
        <dbReference type="PROSITE" id="PS51085"/>
    </source>
</evidence>
<dbReference type="InterPro" id="IPR001041">
    <property type="entry name" value="2Fe-2S_ferredoxin-type"/>
</dbReference>
<proteinExistence type="predicted"/>
<dbReference type="Proteomes" id="UP000321157">
    <property type="component" value="Unassembled WGS sequence"/>
</dbReference>
<reference evidence="2 3" key="1">
    <citation type="submission" date="2019-07" db="EMBL/GenBank/DDBJ databases">
        <title>Whole genome shotgun sequence of Aneurinibacillus danicus NBRC 102444.</title>
        <authorList>
            <person name="Hosoyama A."/>
            <person name="Uohara A."/>
            <person name="Ohji S."/>
            <person name="Ichikawa N."/>
        </authorList>
    </citation>
    <scope>NUCLEOTIDE SEQUENCE [LARGE SCALE GENOMIC DNA]</scope>
    <source>
        <strain evidence="2 3">NBRC 102444</strain>
    </source>
</reference>
<dbReference type="EMBL" id="BJXX01000050">
    <property type="protein sequence ID" value="GEN33677.1"/>
    <property type="molecule type" value="Genomic_DNA"/>
</dbReference>
<gene>
    <name evidence="2" type="ORF">ADA01nite_11370</name>
</gene>
<dbReference type="AlphaFoldDB" id="A0A511V451"/>
<dbReference type="Pfam" id="PF00111">
    <property type="entry name" value="Fer2"/>
    <property type="match status" value="1"/>
</dbReference>
<organism evidence="2 3">
    <name type="scientific">Aneurinibacillus danicus</name>
    <dbReference type="NCBI Taxonomy" id="267746"/>
    <lineage>
        <taxon>Bacteria</taxon>
        <taxon>Bacillati</taxon>
        <taxon>Bacillota</taxon>
        <taxon>Bacilli</taxon>
        <taxon>Bacillales</taxon>
        <taxon>Paenibacillaceae</taxon>
        <taxon>Aneurinibacillus group</taxon>
        <taxon>Aneurinibacillus</taxon>
    </lineage>
</organism>
<dbReference type="PROSITE" id="PS51085">
    <property type="entry name" value="2FE2S_FER_2"/>
    <property type="match status" value="1"/>
</dbReference>
<evidence type="ECO:0000313" key="3">
    <source>
        <dbReference type="Proteomes" id="UP000321157"/>
    </source>
</evidence>
<accession>A0A511V451</accession>
<sequence length="116" mass="13423">MKRKTLTVGSLISKNRQMIPSEEIPKEIDVQPASIRLRQNQSYFEVVPRPHQTLLDAALEQKQFIDFKCRKGTCGRCKVRVTEGASLLHPPHEKERIKLQHSLAQEYRLACQAMIR</sequence>
<comment type="caution">
    <text evidence="2">The sequence shown here is derived from an EMBL/GenBank/DDBJ whole genome shotgun (WGS) entry which is preliminary data.</text>
</comment>
<feature type="domain" description="2Fe-2S ferredoxin-type" evidence="1">
    <location>
        <begin position="33"/>
        <end position="116"/>
    </location>
</feature>
<dbReference type="InterPro" id="IPR012675">
    <property type="entry name" value="Beta-grasp_dom_sf"/>
</dbReference>
<dbReference type="InterPro" id="IPR036010">
    <property type="entry name" value="2Fe-2S_ferredoxin-like_sf"/>
</dbReference>
<protein>
    <recommendedName>
        <fullName evidence="1">2Fe-2S ferredoxin-type domain-containing protein</fullName>
    </recommendedName>
</protein>